<dbReference type="Gene3D" id="3.30.70.1230">
    <property type="entry name" value="Nucleotide cyclase"/>
    <property type="match status" value="1"/>
</dbReference>
<evidence type="ECO:0000313" key="3">
    <source>
        <dbReference type="EMBL" id="MFC5067283.1"/>
    </source>
</evidence>
<accession>A0ABV9YWP4</accession>
<keyword evidence="4" id="KW-1185">Reference proteome</keyword>
<dbReference type="SMART" id="SM00044">
    <property type="entry name" value="CYCc"/>
    <property type="match status" value="1"/>
</dbReference>
<dbReference type="InterPro" id="IPR029787">
    <property type="entry name" value="Nucleotide_cyclase"/>
</dbReference>
<dbReference type="InterPro" id="IPR050697">
    <property type="entry name" value="Adenylyl/Guanylyl_Cyclase_3/4"/>
</dbReference>
<evidence type="ECO:0000313" key="4">
    <source>
        <dbReference type="Proteomes" id="UP001595796"/>
    </source>
</evidence>
<dbReference type="Pfam" id="PF00211">
    <property type="entry name" value="Guanylate_cyc"/>
    <property type="match status" value="1"/>
</dbReference>
<keyword evidence="1" id="KW-0472">Membrane</keyword>
<dbReference type="SUPFAM" id="SSF55073">
    <property type="entry name" value="Nucleotide cyclase"/>
    <property type="match status" value="1"/>
</dbReference>
<feature type="transmembrane region" description="Helical" evidence="1">
    <location>
        <begin position="80"/>
        <end position="102"/>
    </location>
</feature>
<dbReference type="InterPro" id="IPR001054">
    <property type="entry name" value="A/G_cyclase"/>
</dbReference>
<dbReference type="EMBL" id="JBHSJF010000004">
    <property type="protein sequence ID" value="MFC5067283.1"/>
    <property type="molecule type" value="Genomic_DNA"/>
</dbReference>
<sequence>MPRLSQIRSSSVDQRIALALAQEKQVSGRLGAHALTLAFVAIAVWCAVVHPWPGAAFYLGIVAAFVALAWTWGRLARRPLPAWLILSFVLANAALLTVTLLVPNPFDPPPWPLQMKLRPPAFGFFVLLIAWSTFTLSPWLVLGTALIVITTWSIGVGIVAFRADALRGFGLPDAAGLSRYLDPHFVDTAAWASATLTTCLIAGILAVVVGRARRLVDVQARMERARDNLARHVSANLVEELAENDEPFGPIRRQEVAILFADIVGFTRLCEGLAAEEVIAILRGFHERMADCVFENGGTLDKFVGDSVMATFGTPKPSARDAVNALACARSMLKRLEDWNTQRRACGEPIIRAGIGLHFGPVVLGDIGDRRRLEFAVIGDAVNVASRLEKLTRDLGTCLVVSQALVDRVLDQAGDGAIEDLRQHAPVAVRGRAQTVDVWTHSATKQRAASCFLGSLQTVRLEEPMSVVDALVET</sequence>
<reference evidence="4" key="1">
    <citation type="journal article" date="2019" name="Int. J. Syst. Evol. Microbiol.">
        <title>The Global Catalogue of Microorganisms (GCM) 10K type strain sequencing project: providing services to taxonomists for standard genome sequencing and annotation.</title>
        <authorList>
            <consortium name="The Broad Institute Genomics Platform"/>
            <consortium name="The Broad Institute Genome Sequencing Center for Infectious Disease"/>
            <person name="Wu L."/>
            <person name="Ma J."/>
        </authorList>
    </citation>
    <scope>NUCLEOTIDE SEQUENCE [LARGE SCALE GENOMIC DNA]</scope>
    <source>
        <strain evidence="4">CGMCC 1.16444</strain>
    </source>
</reference>
<keyword evidence="1" id="KW-0812">Transmembrane</keyword>
<organism evidence="3 4">
    <name type="scientific">Flaviflagellibacter deserti</name>
    <dbReference type="NCBI Taxonomy" id="2267266"/>
    <lineage>
        <taxon>Bacteria</taxon>
        <taxon>Pseudomonadati</taxon>
        <taxon>Pseudomonadota</taxon>
        <taxon>Alphaproteobacteria</taxon>
        <taxon>Hyphomicrobiales</taxon>
        <taxon>Flaviflagellibacter</taxon>
    </lineage>
</organism>
<dbReference type="Proteomes" id="UP001595796">
    <property type="component" value="Unassembled WGS sequence"/>
</dbReference>
<dbReference type="PANTHER" id="PTHR43081">
    <property type="entry name" value="ADENYLATE CYCLASE, TERMINAL-DIFFERENTIATION SPECIFIC-RELATED"/>
    <property type="match status" value="1"/>
</dbReference>
<dbReference type="RefSeq" id="WP_114957109.1">
    <property type="nucleotide sequence ID" value="NZ_JBHSJF010000004.1"/>
</dbReference>
<feature type="transmembrane region" description="Helical" evidence="1">
    <location>
        <begin position="30"/>
        <end position="50"/>
    </location>
</feature>
<dbReference type="PANTHER" id="PTHR43081:SF1">
    <property type="entry name" value="ADENYLATE CYCLASE, TERMINAL-DIFFERENTIATION SPECIFIC"/>
    <property type="match status" value="1"/>
</dbReference>
<feature type="transmembrane region" description="Helical" evidence="1">
    <location>
        <begin position="149"/>
        <end position="169"/>
    </location>
</feature>
<proteinExistence type="predicted"/>
<dbReference type="PROSITE" id="PS50125">
    <property type="entry name" value="GUANYLATE_CYCLASE_2"/>
    <property type="match status" value="1"/>
</dbReference>
<comment type="caution">
    <text evidence="3">The sequence shown here is derived from an EMBL/GenBank/DDBJ whole genome shotgun (WGS) entry which is preliminary data.</text>
</comment>
<gene>
    <name evidence="3" type="ORF">ACFPFW_04550</name>
</gene>
<evidence type="ECO:0000259" key="2">
    <source>
        <dbReference type="PROSITE" id="PS50125"/>
    </source>
</evidence>
<feature type="transmembrane region" description="Helical" evidence="1">
    <location>
        <begin position="122"/>
        <end position="142"/>
    </location>
</feature>
<feature type="domain" description="Guanylate cyclase" evidence="2">
    <location>
        <begin position="257"/>
        <end position="389"/>
    </location>
</feature>
<name>A0ABV9YWP4_9HYPH</name>
<feature type="transmembrane region" description="Helical" evidence="1">
    <location>
        <begin position="189"/>
        <end position="212"/>
    </location>
</feature>
<keyword evidence="1" id="KW-1133">Transmembrane helix</keyword>
<dbReference type="CDD" id="cd07302">
    <property type="entry name" value="CHD"/>
    <property type="match status" value="1"/>
</dbReference>
<protein>
    <submittedName>
        <fullName evidence="3">Adenylate/guanylate cyclase domain-containing protein</fullName>
    </submittedName>
</protein>
<evidence type="ECO:0000256" key="1">
    <source>
        <dbReference type="SAM" id="Phobius"/>
    </source>
</evidence>
<feature type="transmembrane region" description="Helical" evidence="1">
    <location>
        <begin position="56"/>
        <end position="73"/>
    </location>
</feature>